<accession>A0AAV7WIP5</accession>
<protein>
    <submittedName>
        <fullName evidence="1">Uncharacterized protein</fullName>
    </submittedName>
</protein>
<sequence>MFPLFLQSQSSAVTKRGYFGEGPASTQYTGGTPVEVREVPEPDQGVMSILTDIRQALSTLTTPSATQGVKTTEQPVLTPAFQAQGSVSLPMPSTAQASTQDATAQALLSVVQLLSSLDTPSASVPPTASWPPTDTDKNTLEKLKRQISAIAAARINGPSAADTVASGDTPLLGVQSPPSISVDKGKVIDNTTIKSGGVGLLTSTGQNTLLSRPGKFVSHVSTKVKEIGKGSLLTLFTHQG</sequence>
<proteinExistence type="predicted"/>
<organism evidence="1 2">
    <name type="scientific">Pleurodeles waltl</name>
    <name type="common">Iberian ribbed newt</name>
    <dbReference type="NCBI Taxonomy" id="8319"/>
    <lineage>
        <taxon>Eukaryota</taxon>
        <taxon>Metazoa</taxon>
        <taxon>Chordata</taxon>
        <taxon>Craniata</taxon>
        <taxon>Vertebrata</taxon>
        <taxon>Euteleostomi</taxon>
        <taxon>Amphibia</taxon>
        <taxon>Batrachia</taxon>
        <taxon>Caudata</taxon>
        <taxon>Salamandroidea</taxon>
        <taxon>Salamandridae</taxon>
        <taxon>Pleurodelinae</taxon>
        <taxon>Pleurodeles</taxon>
    </lineage>
</organism>
<gene>
    <name evidence="1" type="ORF">NDU88_000638</name>
</gene>
<comment type="caution">
    <text evidence="1">The sequence shown here is derived from an EMBL/GenBank/DDBJ whole genome shotgun (WGS) entry which is preliminary data.</text>
</comment>
<evidence type="ECO:0000313" key="1">
    <source>
        <dbReference type="EMBL" id="KAJ1212999.1"/>
    </source>
</evidence>
<reference evidence="1" key="1">
    <citation type="journal article" date="2022" name="bioRxiv">
        <title>Sequencing and chromosome-scale assembly of the giantPleurodeles waltlgenome.</title>
        <authorList>
            <person name="Brown T."/>
            <person name="Elewa A."/>
            <person name="Iarovenko S."/>
            <person name="Subramanian E."/>
            <person name="Araus A.J."/>
            <person name="Petzold A."/>
            <person name="Susuki M."/>
            <person name="Suzuki K.-i.T."/>
            <person name="Hayashi T."/>
            <person name="Toyoda A."/>
            <person name="Oliveira C."/>
            <person name="Osipova E."/>
            <person name="Leigh N.D."/>
            <person name="Simon A."/>
            <person name="Yun M.H."/>
        </authorList>
    </citation>
    <scope>NUCLEOTIDE SEQUENCE</scope>
    <source>
        <strain evidence="1">20211129_DDA</strain>
        <tissue evidence="1">Liver</tissue>
    </source>
</reference>
<dbReference type="EMBL" id="JANPWB010000001">
    <property type="protein sequence ID" value="KAJ1212999.1"/>
    <property type="molecule type" value="Genomic_DNA"/>
</dbReference>
<name>A0AAV7WIP5_PLEWA</name>
<dbReference type="AlphaFoldDB" id="A0AAV7WIP5"/>
<keyword evidence="2" id="KW-1185">Reference proteome</keyword>
<dbReference type="Proteomes" id="UP001066276">
    <property type="component" value="Chromosome 1_1"/>
</dbReference>
<evidence type="ECO:0000313" key="2">
    <source>
        <dbReference type="Proteomes" id="UP001066276"/>
    </source>
</evidence>